<dbReference type="SUPFAM" id="SSF56672">
    <property type="entry name" value="DNA/RNA polymerases"/>
    <property type="match status" value="1"/>
</dbReference>
<dbReference type="InterPro" id="IPR036279">
    <property type="entry name" value="5-3_exonuclease_C_sf"/>
</dbReference>
<dbReference type="InterPro" id="IPR002298">
    <property type="entry name" value="DNA_polymerase_A"/>
</dbReference>
<dbReference type="InterPro" id="IPR020045">
    <property type="entry name" value="DNA_polI_H3TH"/>
</dbReference>
<feature type="domain" description="DNA-directed DNA polymerase family A palm" evidence="13">
    <location>
        <begin position="702"/>
        <end position="910"/>
    </location>
</feature>
<evidence type="ECO:0000256" key="9">
    <source>
        <dbReference type="ARBA" id="ARBA00023204"/>
    </source>
</evidence>
<keyword evidence="4" id="KW-0548">Nucleotidyltransferase</keyword>
<sequence length="950" mass="105352">MDTKTQKKNIPATSYQLPATKRIVLLDTHAILHRAYHSMPEFTSSTGEPTGALYGLAVMLISIIKSFQPISIVACYDLPEATFRHREYEGYKAKRAKVDEALISQIVASPAIFEAFGIPVVSAPGFEADDMLGTIVEQLSQGGTKHEARGTKIFAPPKNYKLKTTNSKEDSSAICHLPSANYQIIIASGDMDTLQLVDDDKVVVYTLRKGIKDTVLYSEEEVFKRFGFSPKLLPDFKGLRGDPSDNIIGVPGIGEKTATELIVQFGSLERLYDELEKHKSQTAQKPNKAPTPRKAVVGIPTESVRTQSQKTESRNECSICHPRHSPQAMSGSRPPALGLPSQTLASSDVWIPTASVGAAICSLGGLKPRVVELLLAHKDEAFFSKMLATIRRDAPITFNLEEHLFAEQFTSEKVRPLFEKLGFKSLLPRLAELKLSEDKALVSNGATGSSPSPRKGNASDEKKNEKQLSLGDEDGDGVKSLIPKVEEAHLERLKLAYWLLDPGHHELSKEAIFAHTGAKTVTEAEEKLRGELSRNGLMLVYDEIELPLIPLLTEAKARGILIDPQHLAHLSREYHVVLARLEKSIWKEAGEEFNINSPKQLGSIVFEKLELGGKKVKRTATGQVSTKVTELEKLKGEHPIIDAIMEYREYQKLLSTYLDAIPPLLDSENRLHSTMVQTGAATGRMSSIEPNLQNIPIKTELGRAMRSAFLASPGHLLVAFDYSQIDLRVAAMLSGDPQFLQIFKEGIDVHLGVASAVFNVAPEQVDREMRRRAKVINFGILYGMGVNALKQNLGTERAEAEEFYQAYFERFPGLRAYLDKVKAEAHATGYTRTYFGRRRYYPKIRSKLPYVRSMEERMAMNAPIQGTTADIIKIAMGRVPEALQKAKLEKSVHLLLQVHDELIYEVEADKVDVAVPVIRQVMEGVITEPISFPVHVSVGENWGGLEDYGK</sequence>
<dbReference type="SMART" id="SM00475">
    <property type="entry name" value="53EXOc"/>
    <property type="match status" value="1"/>
</dbReference>
<dbReference type="EMBL" id="PCYI01000025">
    <property type="protein sequence ID" value="PIR44639.1"/>
    <property type="molecule type" value="Genomic_DNA"/>
</dbReference>
<evidence type="ECO:0000256" key="5">
    <source>
        <dbReference type="ARBA" id="ARBA00022705"/>
    </source>
</evidence>
<dbReference type="InterPro" id="IPR002421">
    <property type="entry name" value="5-3_exonuclease"/>
</dbReference>
<feature type="domain" description="5'-3' exonuclease" evidence="12">
    <location>
        <begin position="21"/>
        <end position="406"/>
    </location>
</feature>
<dbReference type="Pfam" id="PF01367">
    <property type="entry name" value="5_3_exonuc"/>
    <property type="match status" value="1"/>
</dbReference>
<evidence type="ECO:0000259" key="12">
    <source>
        <dbReference type="SMART" id="SM00475"/>
    </source>
</evidence>
<dbReference type="GO" id="GO:0006302">
    <property type="term" value="P:double-strand break repair"/>
    <property type="evidence" value="ECO:0007669"/>
    <property type="project" value="TreeGrafter"/>
</dbReference>
<dbReference type="PROSITE" id="PS00447">
    <property type="entry name" value="DNA_POLYMERASE_A"/>
    <property type="match status" value="1"/>
</dbReference>
<dbReference type="Proteomes" id="UP000228767">
    <property type="component" value="Unassembled WGS sequence"/>
</dbReference>
<dbReference type="GO" id="GO:0003887">
    <property type="term" value="F:DNA-directed DNA polymerase activity"/>
    <property type="evidence" value="ECO:0007669"/>
    <property type="project" value="UniProtKB-KW"/>
</dbReference>
<evidence type="ECO:0000256" key="6">
    <source>
        <dbReference type="ARBA" id="ARBA00022763"/>
    </source>
</evidence>
<dbReference type="Pfam" id="PF00476">
    <property type="entry name" value="DNA_pol_A"/>
    <property type="match status" value="1"/>
</dbReference>
<dbReference type="Gene3D" id="1.10.150.20">
    <property type="entry name" value="5' to 3' exonuclease, C-terminal subdomain"/>
    <property type="match status" value="2"/>
</dbReference>
<comment type="similarity">
    <text evidence="1">Belongs to the DNA polymerase type-A family.</text>
</comment>
<dbReference type="InterPro" id="IPR001098">
    <property type="entry name" value="DNA-dir_DNA_pol_A_palm_dom"/>
</dbReference>
<comment type="catalytic activity">
    <reaction evidence="10">
        <text>DNA(n) + a 2'-deoxyribonucleoside 5'-triphosphate = DNA(n+1) + diphosphate</text>
        <dbReference type="Rhea" id="RHEA:22508"/>
        <dbReference type="Rhea" id="RHEA-COMP:17339"/>
        <dbReference type="Rhea" id="RHEA-COMP:17340"/>
        <dbReference type="ChEBI" id="CHEBI:33019"/>
        <dbReference type="ChEBI" id="CHEBI:61560"/>
        <dbReference type="ChEBI" id="CHEBI:173112"/>
        <dbReference type="EC" id="2.7.7.7"/>
    </reaction>
</comment>
<proteinExistence type="inferred from homology"/>
<dbReference type="InterPro" id="IPR019760">
    <property type="entry name" value="DNA-dir_DNA_pol_A_CS"/>
</dbReference>
<keyword evidence="5" id="KW-0235">DNA replication</keyword>
<dbReference type="InterPro" id="IPR020046">
    <property type="entry name" value="5-3_exonucl_a-hlix_arch_N"/>
</dbReference>
<dbReference type="AlphaFoldDB" id="A0A2H0RDM6"/>
<keyword evidence="3" id="KW-0808">Transferase</keyword>
<keyword evidence="8" id="KW-0238">DNA-binding</keyword>
<dbReference type="Pfam" id="PF02739">
    <property type="entry name" value="5_3_exonuc_N"/>
    <property type="match status" value="1"/>
</dbReference>
<dbReference type="FunFam" id="1.20.1060.10:FF:000001">
    <property type="entry name" value="DNA polymerase I"/>
    <property type="match status" value="1"/>
</dbReference>
<dbReference type="GO" id="GO:0006261">
    <property type="term" value="P:DNA-templated DNA replication"/>
    <property type="evidence" value="ECO:0007669"/>
    <property type="project" value="InterPro"/>
</dbReference>
<keyword evidence="9" id="KW-0234">DNA repair</keyword>
<dbReference type="SUPFAM" id="SSF47807">
    <property type="entry name" value="5' to 3' exonuclease, C-terminal subdomain"/>
    <property type="match status" value="1"/>
</dbReference>
<dbReference type="CDD" id="cd09859">
    <property type="entry name" value="PIN_53EXO"/>
    <property type="match status" value="1"/>
</dbReference>
<reference evidence="14 15" key="1">
    <citation type="submission" date="2017-09" db="EMBL/GenBank/DDBJ databases">
        <title>Depth-based differentiation of microbial function through sediment-hosted aquifers and enrichment of novel symbionts in the deep terrestrial subsurface.</title>
        <authorList>
            <person name="Probst A.J."/>
            <person name="Ladd B."/>
            <person name="Jarett J.K."/>
            <person name="Geller-Mcgrath D.E."/>
            <person name="Sieber C.M."/>
            <person name="Emerson J.B."/>
            <person name="Anantharaman K."/>
            <person name="Thomas B.C."/>
            <person name="Malmstrom R."/>
            <person name="Stieglmeier M."/>
            <person name="Klingl A."/>
            <person name="Woyke T."/>
            <person name="Ryan C.M."/>
            <person name="Banfield J.F."/>
        </authorList>
    </citation>
    <scope>NUCLEOTIDE SEQUENCE [LARGE SCALE GENOMIC DNA]</scope>
    <source>
        <strain evidence="14">CG10_big_fil_rev_8_21_14_0_10_51_16</strain>
    </source>
</reference>
<dbReference type="InterPro" id="IPR029060">
    <property type="entry name" value="PIN-like_dom_sf"/>
</dbReference>
<dbReference type="PANTHER" id="PTHR10133">
    <property type="entry name" value="DNA POLYMERASE I"/>
    <property type="match status" value="1"/>
</dbReference>
<feature type="region of interest" description="Disordered" evidence="11">
    <location>
        <begin position="442"/>
        <end position="475"/>
    </location>
</feature>
<dbReference type="PANTHER" id="PTHR10133:SF27">
    <property type="entry name" value="DNA POLYMERASE NU"/>
    <property type="match status" value="1"/>
</dbReference>
<evidence type="ECO:0000256" key="3">
    <source>
        <dbReference type="ARBA" id="ARBA00022679"/>
    </source>
</evidence>
<evidence type="ECO:0000256" key="10">
    <source>
        <dbReference type="ARBA" id="ARBA00049244"/>
    </source>
</evidence>
<dbReference type="Gene3D" id="3.30.70.370">
    <property type="match status" value="1"/>
</dbReference>
<protein>
    <recommendedName>
        <fullName evidence="2">DNA-directed DNA polymerase</fullName>
        <ecNumber evidence="2">2.7.7.7</ecNumber>
    </recommendedName>
</protein>
<dbReference type="CDD" id="cd09898">
    <property type="entry name" value="H3TH_53EXO"/>
    <property type="match status" value="1"/>
</dbReference>
<dbReference type="SUPFAM" id="SSF88723">
    <property type="entry name" value="PIN domain-like"/>
    <property type="match status" value="1"/>
</dbReference>
<dbReference type="CDD" id="cd08637">
    <property type="entry name" value="DNA_pol_A_pol_I_C"/>
    <property type="match status" value="1"/>
</dbReference>
<dbReference type="SMART" id="SM00279">
    <property type="entry name" value="HhH2"/>
    <property type="match status" value="1"/>
</dbReference>
<dbReference type="FunFam" id="1.10.150.20:FF:000002">
    <property type="entry name" value="DNA polymerase I"/>
    <property type="match status" value="1"/>
</dbReference>
<comment type="caution">
    <text evidence="14">The sequence shown here is derived from an EMBL/GenBank/DDBJ whole genome shotgun (WGS) entry which is preliminary data.</text>
</comment>
<evidence type="ECO:0000256" key="2">
    <source>
        <dbReference type="ARBA" id="ARBA00012417"/>
    </source>
</evidence>
<evidence type="ECO:0000313" key="15">
    <source>
        <dbReference type="Proteomes" id="UP000228767"/>
    </source>
</evidence>
<evidence type="ECO:0000256" key="8">
    <source>
        <dbReference type="ARBA" id="ARBA00023125"/>
    </source>
</evidence>
<keyword evidence="6" id="KW-0227">DNA damage</keyword>
<dbReference type="EC" id="2.7.7.7" evidence="2"/>
<keyword evidence="7" id="KW-0239">DNA-directed DNA polymerase</keyword>
<dbReference type="PRINTS" id="PR00868">
    <property type="entry name" value="DNAPOLI"/>
</dbReference>
<dbReference type="InterPro" id="IPR043502">
    <property type="entry name" value="DNA/RNA_pol_sf"/>
</dbReference>
<dbReference type="Gene3D" id="3.40.50.1010">
    <property type="entry name" value="5'-nuclease"/>
    <property type="match status" value="1"/>
</dbReference>
<evidence type="ECO:0000313" key="14">
    <source>
        <dbReference type="EMBL" id="PIR44639.1"/>
    </source>
</evidence>
<dbReference type="InterPro" id="IPR008918">
    <property type="entry name" value="HhH2"/>
</dbReference>
<dbReference type="GO" id="GO:0008409">
    <property type="term" value="F:5'-3' exonuclease activity"/>
    <property type="evidence" value="ECO:0007669"/>
    <property type="project" value="InterPro"/>
</dbReference>
<evidence type="ECO:0000256" key="4">
    <source>
        <dbReference type="ARBA" id="ARBA00022695"/>
    </source>
</evidence>
<feature type="region of interest" description="Disordered" evidence="11">
    <location>
        <begin position="303"/>
        <end position="334"/>
    </location>
</feature>
<evidence type="ECO:0000259" key="13">
    <source>
        <dbReference type="SMART" id="SM00482"/>
    </source>
</evidence>
<gene>
    <name evidence="14" type="ORF">COV10_04005</name>
</gene>
<dbReference type="GO" id="GO:0003677">
    <property type="term" value="F:DNA binding"/>
    <property type="evidence" value="ECO:0007669"/>
    <property type="project" value="UniProtKB-KW"/>
</dbReference>
<evidence type="ECO:0000256" key="7">
    <source>
        <dbReference type="ARBA" id="ARBA00022932"/>
    </source>
</evidence>
<name>A0A2H0RDM6_9BACT</name>
<evidence type="ECO:0000256" key="1">
    <source>
        <dbReference type="ARBA" id="ARBA00007705"/>
    </source>
</evidence>
<organism evidence="14 15">
    <name type="scientific">Candidatus Vogelbacteria bacterium CG10_big_fil_rev_8_21_14_0_10_51_16</name>
    <dbReference type="NCBI Taxonomy" id="1975045"/>
    <lineage>
        <taxon>Bacteria</taxon>
        <taxon>Candidatus Vogeliibacteriota</taxon>
    </lineage>
</organism>
<dbReference type="SMART" id="SM00482">
    <property type="entry name" value="POLAc"/>
    <property type="match status" value="1"/>
</dbReference>
<feature type="compositionally biased region" description="Basic and acidic residues" evidence="11">
    <location>
        <begin position="457"/>
        <end position="466"/>
    </location>
</feature>
<dbReference type="Gene3D" id="1.20.1060.10">
    <property type="entry name" value="Taq DNA Polymerase, Chain T, domain 4"/>
    <property type="match status" value="1"/>
</dbReference>
<evidence type="ECO:0000256" key="11">
    <source>
        <dbReference type="SAM" id="MobiDB-lite"/>
    </source>
</evidence>
<accession>A0A2H0RDM6</accession>